<dbReference type="InterPro" id="IPR013094">
    <property type="entry name" value="AB_hydrolase_3"/>
</dbReference>
<feature type="domain" description="Alpha/beta hydrolase fold-3" evidence="2">
    <location>
        <begin position="106"/>
        <end position="302"/>
    </location>
</feature>
<comment type="caution">
    <text evidence="3">The sequence shown here is derived from an EMBL/GenBank/DDBJ whole genome shotgun (WGS) entry which is preliminary data.</text>
</comment>
<dbReference type="Proteomes" id="UP000065504">
    <property type="component" value="Unassembled WGS sequence"/>
</dbReference>
<dbReference type="Gene3D" id="3.40.50.1820">
    <property type="entry name" value="alpha/beta hydrolase"/>
    <property type="match status" value="1"/>
</dbReference>
<organism evidence="3 4">
    <name type="scientific">Burkholderia ubonensis</name>
    <dbReference type="NCBI Taxonomy" id="101571"/>
    <lineage>
        <taxon>Bacteria</taxon>
        <taxon>Pseudomonadati</taxon>
        <taxon>Pseudomonadota</taxon>
        <taxon>Betaproteobacteria</taxon>
        <taxon>Burkholderiales</taxon>
        <taxon>Burkholderiaceae</taxon>
        <taxon>Burkholderia</taxon>
        <taxon>Burkholderia cepacia complex</taxon>
    </lineage>
</organism>
<dbReference type="PANTHER" id="PTHR48081">
    <property type="entry name" value="AB HYDROLASE SUPERFAMILY PROTEIN C4A8.06C"/>
    <property type="match status" value="1"/>
</dbReference>
<evidence type="ECO:0000259" key="2">
    <source>
        <dbReference type="Pfam" id="PF07859"/>
    </source>
</evidence>
<sequence>MNDFASARPSGQPALPLIRSADSYPVLDAETQSFLDHAAEAAFPAEWLPDPVEGDGTHATPIGEAVLQADAASPAFTIRVVRPRQALSVPSPAVLYLPGARASGGSGAQRCRRVAHRIATDARATVVIVDYTPAPAVRFSTQNAQALAALAYLHDHARAWHVDEHALVVAGDGTGGNLAASVALLAKVRRGPRIALQILLCPILSADATTASATTYADGPGLTAEVLRRLMDPHVSAESVDDELAMPLDANYTDLEDLPPALIVTAESDVARDGGEAYARKLMLAGVRVSAVRCLGTIHDFTVLDGLAETPPTDAALRLVCGAVSATRRGY</sequence>
<dbReference type="InterPro" id="IPR050300">
    <property type="entry name" value="GDXG_lipolytic_enzyme"/>
</dbReference>
<dbReference type="SUPFAM" id="SSF53474">
    <property type="entry name" value="alpha/beta-Hydrolases"/>
    <property type="match status" value="1"/>
</dbReference>
<name>A0A108CTG3_9BURK</name>
<gene>
    <name evidence="3" type="ORF">WM16_04285</name>
</gene>
<dbReference type="GO" id="GO:0016787">
    <property type="term" value="F:hydrolase activity"/>
    <property type="evidence" value="ECO:0007669"/>
    <property type="project" value="UniProtKB-KW"/>
</dbReference>
<dbReference type="PANTHER" id="PTHR48081:SF8">
    <property type="entry name" value="ALPHA_BETA HYDROLASE FOLD-3 DOMAIN-CONTAINING PROTEIN-RELATED"/>
    <property type="match status" value="1"/>
</dbReference>
<protein>
    <submittedName>
        <fullName evidence="3">Lipase</fullName>
    </submittedName>
</protein>
<evidence type="ECO:0000313" key="3">
    <source>
        <dbReference type="EMBL" id="KWK80495.1"/>
    </source>
</evidence>
<dbReference type="InterPro" id="IPR029058">
    <property type="entry name" value="AB_hydrolase_fold"/>
</dbReference>
<accession>A0A108CTG3</accession>
<reference evidence="3 4" key="1">
    <citation type="submission" date="2015-11" db="EMBL/GenBank/DDBJ databases">
        <title>Expanding the genomic diversity of Burkholderia species for the development of highly accurate diagnostics.</title>
        <authorList>
            <person name="Sahl J."/>
            <person name="Keim P."/>
            <person name="Wagner D."/>
        </authorList>
    </citation>
    <scope>NUCLEOTIDE SEQUENCE [LARGE SCALE GENOMIC DNA]</scope>
    <source>
        <strain evidence="3 4">MSMB782WGS</strain>
    </source>
</reference>
<dbReference type="AlphaFoldDB" id="A0A108CTG3"/>
<keyword evidence="1" id="KW-0378">Hydrolase</keyword>
<dbReference type="EMBL" id="LPLU01000043">
    <property type="protein sequence ID" value="KWK80495.1"/>
    <property type="molecule type" value="Genomic_DNA"/>
</dbReference>
<proteinExistence type="predicted"/>
<evidence type="ECO:0000256" key="1">
    <source>
        <dbReference type="ARBA" id="ARBA00022801"/>
    </source>
</evidence>
<evidence type="ECO:0000313" key="4">
    <source>
        <dbReference type="Proteomes" id="UP000065504"/>
    </source>
</evidence>
<dbReference type="Pfam" id="PF07859">
    <property type="entry name" value="Abhydrolase_3"/>
    <property type="match status" value="1"/>
</dbReference>